<dbReference type="EMBL" id="JAFIRN010000004">
    <property type="protein sequence ID" value="KAG5850586.1"/>
    <property type="molecule type" value="Genomic_DNA"/>
</dbReference>
<dbReference type="Proteomes" id="UP001044222">
    <property type="component" value="Unassembled WGS sequence"/>
</dbReference>
<evidence type="ECO:0000313" key="3">
    <source>
        <dbReference type="Proteomes" id="UP001044222"/>
    </source>
</evidence>
<sequence length="76" mass="8654">MMLNYPAKFPNSQILLLQQVLLFMNGNIYILNIFLIEAVFVLKCIHALELVLLSSSKIKQCKKVTTQIAHGIPPVW</sequence>
<evidence type="ECO:0000256" key="1">
    <source>
        <dbReference type="SAM" id="Phobius"/>
    </source>
</evidence>
<keyword evidence="3" id="KW-1185">Reference proteome</keyword>
<accession>A0A9D3S393</accession>
<feature type="transmembrane region" description="Helical" evidence="1">
    <location>
        <begin position="28"/>
        <end position="53"/>
    </location>
</feature>
<reference evidence="2" key="1">
    <citation type="submission" date="2021-01" db="EMBL/GenBank/DDBJ databases">
        <title>A chromosome-scale assembly of European eel, Anguilla anguilla.</title>
        <authorList>
            <person name="Henkel C."/>
            <person name="Jong-Raadsen S.A."/>
            <person name="Dufour S."/>
            <person name="Weltzien F.-A."/>
            <person name="Palstra A.P."/>
            <person name="Pelster B."/>
            <person name="Spaink H.P."/>
            <person name="Van Den Thillart G.E."/>
            <person name="Jansen H."/>
            <person name="Zahm M."/>
            <person name="Klopp C."/>
            <person name="Cedric C."/>
            <person name="Louis A."/>
            <person name="Berthelot C."/>
            <person name="Parey E."/>
            <person name="Roest Crollius H."/>
            <person name="Montfort J."/>
            <person name="Robinson-Rechavi M."/>
            <person name="Bucao C."/>
            <person name="Bouchez O."/>
            <person name="Gislard M."/>
            <person name="Lluch J."/>
            <person name="Milhes M."/>
            <person name="Lampietro C."/>
            <person name="Lopez Roques C."/>
            <person name="Donnadieu C."/>
            <person name="Braasch I."/>
            <person name="Desvignes T."/>
            <person name="Postlethwait J."/>
            <person name="Bobe J."/>
            <person name="Guiguen Y."/>
            <person name="Dirks R."/>
        </authorList>
    </citation>
    <scope>NUCLEOTIDE SEQUENCE</scope>
    <source>
        <strain evidence="2">Tag_6206</strain>
        <tissue evidence="2">Liver</tissue>
    </source>
</reference>
<name>A0A9D3S393_ANGAN</name>
<keyword evidence="1" id="KW-0812">Transmembrane</keyword>
<comment type="caution">
    <text evidence="2">The sequence shown here is derived from an EMBL/GenBank/DDBJ whole genome shotgun (WGS) entry which is preliminary data.</text>
</comment>
<proteinExistence type="predicted"/>
<organism evidence="2 3">
    <name type="scientific">Anguilla anguilla</name>
    <name type="common">European freshwater eel</name>
    <name type="synonym">Muraena anguilla</name>
    <dbReference type="NCBI Taxonomy" id="7936"/>
    <lineage>
        <taxon>Eukaryota</taxon>
        <taxon>Metazoa</taxon>
        <taxon>Chordata</taxon>
        <taxon>Craniata</taxon>
        <taxon>Vertebrata</taxon>
        <taxon>Euteleostomi</taxon>
        <taxon>Actinopterygii</taxon>
        <taxon>Neopterygii</taxon>
        <taxon>Teleostei</taxon>
        <taxon>Anguilliformes</taxon>
        <taxon>Anguillidae</taxon>
        <taxon>Anguilla</taxon>
    </lineage>
</organism>
<protein>
    <submittedName>
        <fullName evidence="2">Uncharacterized protein</fullName>
    </submittedName>
</protein>
<gene>
    <name evidence="2" type="ORF">ANANG_G00084030</name>
</gene>
<keyword evidence="1" id="KW-0472">Membrane</keyword>
<evidence type="ECO:0000313" key="2">
    <source>
        <dbReference type="EMBL" id="KAG5850586.1"/>
    </source>
</evidence>
<dbReference type="AlphaFoldDB" id="A0A9D3S393"/>
<keyword evidence="1" id="KW-1133">Transmembrane helix</keyword>